<dbReference type="Proteomes" id="UP000054805">
    <property type="component" value="Unassembled WGS sequence"/>
</dbReference>
<name>A0A0V1HJ23_TRIPS</name>
<reference evidence="1 2" key="1">
    <citation type="submission" date="2015-01" db="EMBL/GenBank/DDBJ databases">
        <title>Evolution of Trichinella species and genotypes.</title>
        <authorList>
            <person name="Korhonen P.K."/>
            <person name="Edoardo P."/>
            <person name="Giuseppe L.R."/>
            <person name="Gasser R.B."/>
        </authorList>
    </citation>
    <scope>NUCLEOTIDE SEQUENCE [LARGE SCALE GENOMIC DNA]</scope>
    <source>
        <strain evidence="1">ISS588</strain>
    </source>
</reference>
<gene>
    <name evidence="1" type="ORF">T4B_6498</name>
</gene>
<keyword evidence="2" id="KW-1185">Reference proteome</keyword>
<organism evidence="1 2">
    <name type="scientific">Trichinella pseudospiralis</name>
    <name type="common">Parasitic roundworm</name>
    <dbReference type="NCBI Taxonomy" id="6337"/>
    <lineage>
        <taxon>Eukaryota</taxon>
        <taxon>Metazoa</taxon>
        <taxon>Ecdysozoa</taxon>
        <taxon>Nematoda</taxon>
        <taxon>Enoplea</taxon>
        <taxon>Dorylaimia</taxon>
        <taxon>Trichinellida</taxon>
        <taxon>Trichinellidae</taxon>
        <taxon>Trichinella</taxon>
    </lineage>
</organism>
<accession>A0A0V1HJ23</accession>
<dbReference type="AlphaFoldDB" id="A0A0V1HJ23"/>
<proteinExistence type="predicted"/>
<evidence type="ECO:0000313" key="1">
    <source>
        <dbReference type="EMBL" id="KRZ10739.1"/>
    </source>
</evidence>
<sequence>MLEVNYVSIRVSVLKMCSYRKIVPIGRQQKSVSGHVHGQLVRFQKTSRPNFMRALQHDTDFQTGERMKICSSSATESIVQLTGDSVENKGRENGGPVVYQPRFWIIRW</sequence>
<evidence type="ECO:0000313" key="2">
    <source>
        <dbReference type="Proteomes" id="UP000054805"/>
    </source>
</evidence>
<comment type="caution">
    <text evidence="1">The sequence shown here is derived from an EMBL/GenBank/DDBJ whole genome shotgun (WGS) entry which is preliminary data.</text>
</comment>
<protein>
    <submittedName>
        <fullName evidence="1">Uncharacterized protein</fullName>
    </submittedName>
</protein>
<dbReference type="EMBL" id="JYDS01000361">
    <property type="protein sequence ID" value="KRZ10739.1"/>
    <property type="molecule type" value="Genomic_DNA"/>
</dbReference>